<dbReference type="InterPro" id="IPR014729">
    <property type="entry name" value="Rossmann-like_a/b/a_fold"/>
</dbReference>
<evidence type="ECO:0000256" key="5">
    <source>
        <dbReference type="ARBA" id="ARBA00022741"/>
    </source>
</evidence>
<comment type="function">
    <text evidence="8">Ligates lysine onto the cytidine present at position 34 of the AUA codon-specific tRNA(Ile) that contains the anticodon CAU, in an ATP-dependent manner. Cytidine is converted to lysidine, thus changing the amino acid specificity of the tRNA from methionine to isoleucine.</text>
</comment>
<dbReference type="RefSeq" id="WP_177159512.1">
    <property type="nucleotide sequence ID" value="NZ_FOGF01000008.1"/>
</dbReference>
<dbReference type="InterPro" id="IPR012094">
    <property type="entry name" value="tRNA_Ile_lys_synt"/>
</dbReference>
<evidence type="ECO:0000313" key="10">
    <source>
        <dbReference type="EMBL" id="SEQ84395.1"/>
    </source>
</evidence>
<evidence type="ECO:0000256" key="7">
    <source>
        <dbReference type="ARBA" id="ARBA00048539"/>
    </source>
</evidence>
<evidence type="ECO:0000256" key="6">
    <source>
        <dbReference type="ARBA" id="ARBA00022840"/>
    </source>
</evidence>
<dbReference type="SUPFAM" id="SSF52402">
    <property type="entry name" value="Adenine nucleotide alpha hydrolases-like"/>
    <property type="match status" value="1"/>
</dbReference>
<keyword evidence="11" id="KW-1185">Reference proteome</keyword>
<dbReference type="CDD" id="cd01992">
    <property type="entry name" value="TilS_N"/>
    <property type="match status" value="1"/>
</dbReference>
<sequence>MEHLFRRKIQELTDDLPNKCVVLAVSGGVDSMVLLEEWLQLPKELQAKKTIVCHVNHQLRQESDQEEAMVIAECQRLGVPVRIAKWQHHREFPGGLEAAARAFRYQFFREVMAEVDASYLVTAHHADDQVETMLMKLIRGSSLEGVAGIKPSRDFFGSTLIRPLLSFSKKTIRQKALEQQITFCEDDSNFTTDYQRNRMRWQIIPQLEQENQQLRRHFAEVSEQLFDVLTVEKEFLAQIIHQYVQFDHQEEELIIDTVKWCQELSPSLENRLLEYIFYTYLITLDETISRKQLAYVKRFLHVPTAQVDWHLSKDLTLKKCYHSLIIRKKVVVSQNVMEEFIIREIGTIPLSKTEVIEITTGETHLMDSWQVEVPKDCLPLTIRHRQPGDKIQIANTPVKHQKINRFFINQKISTDQRDKIWILSDKNEQILAILDYRKASILFNQSETDKITVSYKKVNRGVGND</sequence>
<comment type="subcellular location">
    <subcellularLocation>
        <location evidence="1 8">Cytoplasm</location>
    </subcellularLocation>
</comment>
<keyword evidence="2 8" id="KW-0963">Cytoplasm</keyword>
<accession>A0A1H9JCR8</accession>
<keyword evidence="5 8" id="KW-0547">Nucleotide-binding</keyword>
<dbReference type="InterPro" id="IPR012796">
    <property type="entry name" value="Lysidine-tRNA-synth_C"/>
</dbReference>
<evidence type="ECO:0000259" key="9">
    <source>
        <dbReference type="SMART" id="SM00977"/>
    </source>
</evidence>
<dbReference type="GO" id="GO:0005524">
    <property type="term" value="F:ATP binding"/>
    <property type="evidence" value="ECO:0007669"/>
    <property type="project" value="UniProtKB-UniRule"/>
</dbReference>
<comment type="catalytic activity">
    <reaction evidence="7 8">
        <text>cytidine(34) in tRNA(Ile2) + L-lysine + ATP = lysidine(34) in tRNA(Ile2) + AMP + diphosphate + H(+)</text>
        <dbReference type="Rhea" id="RHEA:43744"/>
        <dbReference type="Rhea" id="RHEA-COMP:10625"/>
        <dbReference type="Rhea" id="RHEA-COMP:10670"/>
        <dbReference type="ChEBI" id="CHEBI:15378"/>
        <dbReference type="ChEBI" id="CHEBI:30616"/>
        <dbReference type="ChEBI" id="CHEBI:32551"/>
        <dbReference type="ChEBI" id="CHEBI:33019"/>
        <dbReference type="ChEBI" id="CHEBI:82748"/>
        <dbReference type="ChEBI" id="CHEBI:83665"/>
        <dbReference type="ChEBI" id="CHEBI:456215"/>
        <dbReference type="EC" id="6.3.4.19"/>
    </reaction>
</comment>
<feature type="binding site" evidence="8">
    <location>
        <begin position="26"/>
        <end position="31"/>
    </location>
    <ligand>
        <name>ATP</name>
        <dbReference type="ChEBI" id="CHEBI:30616"/>
    </ligand>
</feature>
<name>A0A1H9JCR8_9LACT</name>
<evidence type="ECO:0000256" key="8">
    <source>
        <dbReference type="HAMAP-Rule" id="MF_01161"/>
    </source>
</evidence>
<evidence type="ECO:0000256" key="2">
    <source>
        <dbReference type="ARBA" id="ARBA00022490"/>
    </source>
</evidence>
<comment type="domain">
    <text evidence="8">The N-terminal region contains the highly conserved SGGXDS motif, predicted to be a P-loop motif involved in ATP binding.</text>
</comment>
<evidence type="ECO:0000256" key="1">
    <source>
        <dbReference type="ARBA" id="ARBA00004496"/>
    </source>
</evidence>
<dbReference type="STRING" id="137733.SAMN05421767_10848"/>
<keyword evidence="4 8" id="KW-0819">tRNA processing</keyword>
<gene>
    <name evidence="8" type="primary">tilS</name>
    <name evidence="10" type="ORF">SAMN05421767_10848</name>
</gene>
<reference evidence="10 11" key="1">
    <citation type="submission" date="2016-10" db="EMBL/GenBank/DDBJ databases">
        <authorList>
            <person name="de Groot N.N."/>
        </authorList>
    </citation>
    <scope>NUCLEOTIDE SEQUENCE [LARGE SCALE GENOMIC DNA]</scope>
    <source>
        <strain evidence="10 11">DSM 15827</strain>
    </source>
</reference>
<dbReference type="SMART" id="SM00977">
    <property type="entry name" value="TilS_C"/>
    <property type="match status" value="1"/>
</dbReference>
<dbReference type="Gene3D" id="3.40.50.620">
    <property type="entry name" value="HUPs"/>
    <property type="match status" value="1"/>
</dbReference>
<dbReference type="SUPFAM" id="SSF56037">
    <property type="entry name" value="PheT/TilS domain"/>
    <property type="match status" value="1"/>
</dbReference>
<evidence type="ECO:0000256" key="3">
    <source>
        <dbReference type="ARBA" id="ARBA00022598"/>
    </source>
</evidence>
<dbReference type="PANTHER" id="PTHR43033:SF1">
    <property type="entry name" value="TRNA(ILE)-LYSIDINE SYNTHASE-RELATED"/>
    <property type="match status" value="1"/>
</dbReference>
<dbReference type="Pfam" id="PF01171">
    <property type="entry name" value="ATP_bind_3"/>
    <property type="match status" value="1"/>
</dbReference>
<dbReference type="PANTHER" id="PTHR43033">
    <property type="entry name" value="TRNA(ILE)-LYSIDINE SYNTHASE-RELATED"/>
    <property type="match status" value="1"/>
</dbReference>
<dbReference type="NCBIfam" id="TIGR02433">
    <property type="entry name" value="lysidine_TilS_C"/>
    <property type="match status" value="1"/>
</dbReference>
<evidence type="ECO:0000313" key="11">
    <source>
        <dbReference type="Proteomes" id="UP000198556"/>
    </source>
</evidence>
<comment type="similarity">
    <text evidence="8">Belongs to the tRNA(Ile)-lysidine synthase family.</text>
</comment>
<protein>
    <recommendedName>
        <fullName evidence="8">tRNA(Ile)-lysidine synthase</fullName>
        <ecNumber evidence="8">6.3.4.19</ecNumber>
    </recommendedName>
    <alternativeName>
        <fullName evidence="8">tRNA(Ile)-2-lysyl-cytidine synthase</fullName>
    </alternativeName>
    <alternativeName>
        <fullName evidence="8">tRNA(Ile)-lysidine synthetase</fullName>
    </alternativeName>
</protein>
<dbReference type="AlphaFoldDB" id="A0A1H9JCR8"/>
<organism evidence="10 11">
    <name type="scientific">Granulicatella balaenopterae</name>
    <dbReference type="NCBI Taxonomy" id="137733"/>
    <lineage>
        <taxon>Bacteria</taxon>
        <taxon>Bacillati</taxon>
        <taxon>Bacillota</taxon>
        <taxon>Bacilli</taxon>
        <taxon>Lactobacillales</taxon>
        <taxon>Carnobacteriaceae</taxon>
        <taxon>Granulicatella</taxon>
    </lineage>
</organism>
<dbReference type="Pfam" id="PF11734">
    <property type="entry name" value="TilS_C"/>
    <property type="match status" value="1"/>
</dbReference>
<evidence type="ECO:0000256" key="4">
    <source>
        <dbReference type="ARBA" id="ARBA00022694"/>
    </source>
</evidence>
<dbReference type="GO" id="GO:0006400">
    <property type="term" value="P:tRNA modification"/>
    <property type="evidence" value="ECO:0007669"/>
    <property type="project" value="UniProtKB-UniRule"/>
</dbReference>
<feature type="domain" description="Lysidine-tRNA(Ile) synthetase C-terminal" evidence="9">
    <location>
        <begin position="380"/>
        <end position="455"/>
    </location>
</feature>
<dbReference type="GO" id="GO:0032267">
    <property type="term" value="F:tRNA(Ile)-lysidine synthase activity"/>
    <property type="evidence" value="ECO:0007669"/>
    <property type="project" value="UniProtKB-EC"/>
</dbReference>
<keyword evidence="6 8" id="KW-0067">ATP-binding</keyword>
<dbReference type="Proteomes" id="UP000198556">
    <property type="component" value="Unassembled WGS sequence"/>
</dbReference>
<dbReference type="EMBL" id="FOGF01000008">
    <property type="protein sequence ID" value="SEQ84395.1"/>
    <property type="molecule type" value="Genomic_DNA"/>
</dbReference>
<dbReference type="EC" id="6.3.4.19" evidence="8"/>
<keyword evidence="3 8" id="KW-0436">Ligase</keyword>
<dbReference type="HAMAP" id="MF_01161">
    <property type="entry name" value="tRNA_Ile_lys_synt"/>
    <property type="match status" value="1"/>
</dbReference>
<dbReference type="GO" id="GO:0005737">
    <property type="term" value="C:cytoplasm"/>
    <property type="evidence" value="ECO:0007669"/>
    <property type="project" value="UniProtKB-SubCell"/>
</dbReference>
<proteinExistence type="inferred from homology"/>
<dbReference type="InterPro" id="IPR012795">
    <property type="entry name" value="tRNA_Ile_lys_synt_N"/>
</dbReference>
<dbReference type="NCBIfam" id="TIGR02432">
    <property type="entry name" value="lysidine_TilS_N"/>
    <property type="match status" value="1"/>
</dbReference>
<dbReference type="InterPro" id="IPR011063">
    <property type="entry name" value="TilS/TtcA_N"/>
</dbReference>